<reference evidence="2 3" key="1">
    <citation type="submission" date="2020-08" db="EMBL/GenBank/DDBJ databases">
        <title>Sequencing the genomes of 1000 actinobacteria strains.</title>
        <authorList>
            <person name="Klenk H.-P."/>
        </authorList>
    </citation>
    <scope>NUCLEOTIDE SEQUENCE [LARGE SCALE GENOMIC DNA]</scope>
    <source>
        <strain evidence="2 3">DSM 44598</strain>
    </source>
</reference>
<organism evidence="2 3">
    <name type="scientific">Nocardiopsis metallicus</name>
    <dbReference type="NCBI Taxonomy" id="179819"/>
    <lineage>
        <taxon>Bacteria</taxon>
        <taxon>Bacillati</taxon>
        <taxon>Actinomycetota</taxon>
        <taxon>Actinomycetes</taxon>
        <taxon>Streptosporangiales</taxon>
        <taxon>Nocardiopsidaceae</taxon>
        <taxon>Nocardiopsis</taxon>
    </lineage>
</organism>
<feature type="region of interest" description="Disordered" evidence="1">
    <location>
        <begin position="1"/>
        <end position="64"/>
    </location>
</feature>
<gene>
    <name evidence="2" type="ORF">HNR07_006389</name>
</gene>
<keyword evidence="3" id="KW-1185">Reference proteome</keyword>
<comment type="caution">
    <text evidence="2">The sequence shown here is derived from an EMBL/GenBank/DDBJ whole genome shotgun (WGS) entry which is preliminary data.</text>
</comment>
<protein>
    <submittedName>
        <fullName evidence="2">Uncharacterized protein</fullName>
    </submittedName>
</protein>
<feature type="region of interest" description="Disordered" evidence="1">
    <location>
        <begin position="607"/>
        <end position="629"/>
    </location>
</feature>
<name>A0A840WG89_9ACTN</name>
<dbReference type="RefSeq" id="WP_246420599.1">
    <property type="nucleotide sequence ID" value="NZ_BAAAKM010000030.1"/>
</dbReference>
<evidence type="ECO:0000313" key="3">
    <source>
        <dbReference type="Proteomes" id="UP000579647"/>
    </source>
</evidence>
<dbReference type="Proteomes" id="UP000579647">
    <property type="component" value="Unassembled WGS sequence"/>
</dbReference>
<dbReference type="SUPFAM" id="SSF53756">
    <property type="entry name" value="UDP-Glycosyltransferase/glycogen phosphorylase"/>
    <property type="match status" value="1"/>
</dbReference>
<evidence type="ECO:0000313" key="2">
    <source>
        <dbReference type="EMBL" id="MBB5495252.1"/>
    </source>
</evidence>
<feature type="compositionally biased region" description="Gly residues" evidence="1">
    <location>
        <begin position="34"/>
        <end position="46"/>
    </location>
</feature>
<accession>A0A840WG89</accession>
<sequence>MTPPGTPASPSESRAGGPSPAPASSGGTAADGAVPGGTASGGGVSGGTASRYARANTGPEAHRWQTFPDTPVVLALARTFTSAVRVLEALAVFRGDTRVRVLFAFDDTSAFNAGTETLLEGVEAGLIPWSDRLAVRPDLVVTATENADMAAFDCPVAVLPHGIGFQKYVPDHRTRQVRLSGVPRPEFHDADNIHLVLSHPAQREQLRAARIPLAEHAQVVGDPAHDRLVSGFRLRDHYRSRLGVRPDQRLVVTTSTWGPGGLLGSRPRLPGALLGALPHDDYRVAAVVHPNVWFAHSPWQVRHMLADALDAGLLLMPPEAGWGAALVSADCVIGDHGSVTLYGAALDHPMLLGALGAESVPGTAVSELVRTAPWLAKEGLRAQVEQAIDTHVPGQHREAADLAFAHKGRGGQRLTELLYRLLGVAPPEDAGHDGTQRALPQPEPDPSSGIPRAFEVHGWAEGAKEVVIERFPAAAREVPDPPQGAVRHLSVFESEKRHTLADSASVVCREPVRDPGSAGWLERALERHVGAFASAEPVPEGIAVLLRDGRRFLVRSEAGADPVLAAAVLYTAVRARLPLEASGEPRERGESFKVRTGSTRWECVIEPGPADPGVLGPQPDAQEIGALEP</sequence>
<dbReference type="AlphaFoldDB" id="A0A840WG89"/>
<feature type="compositionally biased region" description="Low complexity" evidence="1">
    <location>
        <begin position="8"/>
        <end position="33"/>
    </location>
</feature>
<evidence type="ECO:0000256" key="1">
    <source>
        <dbReference type="SAM" id="MobiDB-lite"/>
    </source>
</evidence>
<dbReference type="EMBL" id="JACHDO010000001">
    <property type="protein sequence ID" value="MBB5495252.1"/>
    <property type="molecule type" value="Genomic_DNA"/>
</dbReference>
<proteinExistence type="predicted"/>
<feature type="region of interest" description="Disordered" evidence="1">
    <location>
        <begin position="429"/>
        <end position="448"/>
    </location>
</feature>